<dbReference type="RefSeq" id="WP_153235484.1">
    <property type="nucleotide sequence ID" value="NZ_WINI01000007.1"/>
</dbReference>
<keyword evidence="2 4" id="KW-0378">Hydrolase</keyword>
<evidence type="ECO:0000256" key="4">
    <source>
        <dbReference type="RuleBase" id="RU361169"/>
    </source>
</evidence>
<dbReference type="InterPro" id="IPR008160">
    <property type="entry name" value="Collagen"/>
</dbReference>
<dbReference type="InterPro" id="IPR012334">
    <property type="entry name" value="Pectin_lyas_fold"/>
</dbReference>
<keyword evidence="3 4" id="KW-0326">Glycosidase</keyword>
<evidence type="ECO:0000256" key="5">
    <source>
        <dbReference type="SAM" id="MobiDB-lite"/>
    </source>
</evidence>
<dbReference type="OrthoDB" id="9795222at2"/>
<comment type="similarity">
    <text evidence="1 4">Belongs to the glycosyl hydrolase 28 family.</text>
</comment>
<gene>
    <name evidence="6" type="ORF">GEV47_14595</name>
</gene>
<dbReference type="PANTHER" id="PTHR31339:SF9">
    <property type="entry name" value="PLASMIN AND FIBRONECTIN-BINDING PROTEIN A"/>
    <property type="match status" value="1"/>
</dbReference>
<organism evidence="6 7">
    <name type="scientific">Glaciimonas soli</name>
    <dbReference type="NCBI Taxonomy" id="2590999"/>
    <lineage>
        <taxon>Bacteria</taxon>
        <taxon>Pseudomonadati</taxon>
        <taxon>Pseudomonadota</taxon>
        <taxon>Betaproteobacteria</taxon>
        <taxon>Burkholderiales</taxon>
        <taxon>Oxalobacteraceae</taxon>
        <taxon>Glaciimonas</taxon>
    </lineage>
</organism>
<keyword evidence="7" id="KW-1185">Reference proteome</keyword>
<dbReference type="Pfam" id="PF00295">
    <property type="entry name" value="Glyco_hydro_28"/>
    <property type="match status" value="1"/>
</dbReference>
<dbReference type="InterPro" id="IPR000743">
    <property type="entry name" value="Glyco_hydro_28"/>
</dbReference>
<dbReference type="Proteomes" id="UP000451565">
    <property type="component" value="Unassembled WGS sequence"/>
</dbReference>
<evidence type="ECO:0000256" key="2">
    <source>
        <dbReference type="ARBA" id="ARBA00022801"/>
    </source>
</evidence>
<dbReference type="GO" id="GO:0004650">
    <property type="term" value="F:polygalacturonase activity"/>
    <property type="evidence" value="ECO:0007669"/>
    <property type="project" value="InterPro"/>
</dbReference>
<dbReference type="PROSITE" id="PS00502">
    <property type="entry name" value="POLYGALACTURONASE"/>
    <property type="match status" value="1"/>
</dbReference>
<dbReference type="InterPro" id="IPR011050">
    <property type="entry name" value="Pectin_lyase_fold/virulence"/>
</dbReference>
<evidence type="ECO:0000313" key="6">
    <source>
        <dbReference type="EMBL" id="MQR01905.1"/>
    </source>
</evidence>
<sequence length="631" mass="64388">MESKKKPKILSYLTKKLRQKKRITFASVVAFAIVLAGCSGGTGATGAAGVPGANGAASITPGPSGAQGATGPVGPAGSDGASGTPGTTGATGPAGPAGSDGASGTPGADGTNREAGYKVGLTTFDPALPPKPALPSADKVCSTLTANIMQLPNGLPPDSADDPALGAANSAPDTTRIQTALNNCGAGNAVRLVTGQSGNGGFISGPLTLPSGVTLWIDKSATLYASRDPRQFDKVAGTPSCGDTFSGSSGCLALITATATSNSAVMGDGTIDGRGGSRLLATAVDNKGNPFLRGDGSNVSWWDLAWRANKVGDAGTSQGNPRLILSTYSNNFTVYKIRLQNSPNFHIVTSGNDGVLVWGLKVNTPSNAYQQMTNYLGQPYSVDTAKNTDAFDPGGAAPKTINKVAYSGFSNNVVLAYSFISTGDDDFSPKGSYPNSNLTVAHNHFYSGHGVSIGSETNGGVSNMHVYDNSFDGDGTIENQGLRIKSDASKGGLVTGVIYENICMRNLTLPLVFDAYYSTNTGSNIPNFQNVSINGLNIVGGGRLTMRGYDAAHTLQIAFDNVVASGAFTFTASPLADVHPPFSNAQITVGPNRMDLPFLASAANNVSVTKIVGTASALPVDCSHAFVSFPL</sequence>
<accession>A0A843YQU2</accession>
<protein>
    <submittedName>
        <fullName evidence="6">Glycoside hydrolase</fullName>
    </submittedName>
</protein>
<comment type="caution">
    <text evidence="6">The sequence shown here is derived from an EMBL/GenBank/DDBJ whole genome shotgun (WGS) entry which is preliminary data.</text>
</comment>
<proteinExistence type="inferred from homology"/>
<reference evidence="6 7" key="1">
    <citation type="submission" date="2019-10" db="EMBL/GenBank/DDBJ databases">
        <title>Glaciimonas soli sp. nov., a psychrophilic bacterium isolated from the forest soil of a high elevation mountain in Taiwan.</title>
        <authorList>
            <person name="Wang L.-T."/>
            <person name="Shieh W.Y."/>
        </authorList>
    </citation>
    <scope>NUCLEOTIDE SEQUENCE [LARGE SCALE GENOMIC DNA]</scope>
    <source>
        <strain evidence="6 7">GS1</strain>
    </source>
</reference>
<feature type="compositionally biased region" description="Low complexity" evidence="5">
    <location>
        <begin position="75"/>
        <end position="110"/>
    </location>
</feature>
<name>A0A843YQU2_9BURK</name>
<dbReference type="InterPro" id="IPR051801">
    <property type="entry name" value="GH28_Enzymes"/>
</dbReference>
<evidence type="ECO:0000256" key="3">
    <source>
        <dbReference type="ARBA" id="ARBA00023295"/>
    </source>
</evidence>
<dbReference type="Pfam" id="PF01391">
    <property type="entry name" value="Collagen"/>
    <property type="match status" value="1"/>
</dbReference>
<evidence type="ECO:0000313" key="7">
    <source>
        <dbReference type="Proteomes" id="UP000451565"/>
    </source>
</evidence>
<dbReference type="GO" id="GO:0005975">
    <property type="term" value="P:carbohydrate metabolic process"/>
    <property type="evidence" value="ECO:0007669"/>
    <property type="project" value="InterPro"/>
</dbReference>
<dbReference type="PANTHER" id="PTHR31339">
    <property type="entry name" value="PECTIN LYASE-RELATED"/>
    <property type="match status" value="1"/>
</dbReference>
<dbReference type="AlphaFoldDB" id="A0A843YQU2"/>
<evidence type="ECO:0000256" key="1">
    <source>
        <dbReference type="ARBA" id="ARBA00008834"/>
    </source>
</evidence>
<feature type="region of interest" description="Disordered" evidence="5">
    <location>
        <begin position="59"/>
        <end position="115"/>
    </location>
</feature>
<dbReference type="EMBL" id="WINI01000007">
    <property type="protein sequence ID" value="MQR01905.1"/>
    <property type="molecule type" value="Genomic_DNA"/>
</dbReference>
<dbReference type="Gene3D" id="2.160.20.10">
    <property type="entry name" value="Single-stranded right-handed beta-helix, Pectin lyase-like"/>
    <property type="match status" value="1"/>
</dbReference>
<dbReference type="SUPFAM" id="SSF51126">
    <property type="entry name" value="Pectin lyase-like"/>
    <property type="match status" value="1"/>
</dbReference>